<dbReference type="InterPro" id="IPR046773">
    <property type="entry name" value="DOCKER_Lobe_C"/>
</dbReference>
<evidence type="ECO:0000313" key="9">
    <source>
        <dbReference type="EMBL" id="RXW13611.1"/>
    </source>
</evidence>
<dbReference type="STRING" id="2316362.A0A4Q2D559"/>
<dbReference type="InterPro" id="IPR027007">
    <property type="entry name" value="C2_DOCK-type_domain"/>
</dbReference>
<proteinExistence type="inferred from homology"/>
<evidence type="ECO:0000256" key="3">
    <source>
        <dbReference type="ARBA" id="ARBA00022553"/>
    </source>
</evidence>
<dbReference type="GO" id="GO:0007264">
    <property type="term" value="P:small GTPase-mediated signal transduction"/>
    <property type="evidence" value="ECO:0007669"/>
    <property type="project" value="InterPro"/>
</dbReference>
<dbReference type="InterPro" id="IPR035892">
    <property type="entry name" value="C2_domain_sf"/>
</dbReference>
<dbReference type="Pfam" id="PF16172">
    <property type="entry name" value="DOCK_N"/>
    <property type="match status" value="1"/>
</dbReference>
<evidence type="ECO:0000256" key="6">
    <source>
        <dbReference type="SAM" id="MobiDB-lite"/>
    </source>
</evidence>
<feature type="region of interest" description="Disordered" evidence="6">
    <location>
        <begin position="2072"/>
        <end position="2093"/>
    </location>
</feature>
<dbReference type="InterPro" id="IPR056372">
    <property type="entry name" value="TPR_DOCK"/>
</dbReference>
<dbReference type="InterPro" id="IPR043162">
    <property type="entry name" value="DOCK_C_lobe_C"/>
</dbReference>
<dbReference type="InterPro" id="IPR046769">
    <property type="entry name" value="DOCKER_Lobe_A"/>
</dbReference>
<keyword evidence="3" id="KW-0597">Phosphoprotein</keyword>
<dbReference type="InterPro" id="IPR042455">
    <property type="entry name" value="DOCK_N_sub1"/>
</dbReference>
<dbReference type="GO" id="GO:0005886">
    <property type="term" value="C:plasma membrane"/>
    <property type="evidence" value="ECO:0007669"/>
    <property type="project" value="TreeGrafter"/>
</dbReference>
<dbReference type="InterPro" id="IPR032376">
    <property type="entry name" value="DOCK_N"/>
</dbReference>
<dbReference type="Gene3D" id="1.25.40.410">
    <property type="match status" value="1"/>
</dbReference>
<dbReference type="CDD" id="cd08679">
    <property type="entry name" value="C2_DOCK180_related"/>
    <property type="match status" value="1"/>
</dbReference>
<evidence type="ECO:0008006" key="11">
    <source>
        <dbReference type="Google" id="ProtNLM"/>
    </source>
</evidence>
<comment type="subcellular location">
    <subcellularLocation>
        <location evidence="1">Cytoplasm</location>
    </subcellularLocation>
</comment>
<dbReference type="PROSITE" id="PS51651">
    <property type="entry name" value="DOCKER"/>
    <property type="match status" value="1"/>
</dbReference>
<feature type="region of interest" description="Disordered" evidence="6">
    <location>
        <begin position="182"/>
        <end position="251"/>
    </location>
</feature>
<feature type="compositionally biased region" description="Low complexity" evidence="6">
    <location>
        <begin position="217"/>
        <end position="228"/>
    </location>
</feature>
<reference evidence="9 10" key="1">
    <citation type="submission" date="2019-01" db="EMBL/GenBank/DDBJ databases">
        <title>Draft genome sequence of Psathyrella aberdarensis IHI B618.</title>
        <authorList>
            <person name="Buettner E."/>
            <person name="Kellner H."/>
        </authorList>
    </citation>
    <scope>NUCLEOTIDE SEQUENCE [LARGE SCALE GENOMIC DNA]</scope>
    <source>
        <strain evidence="9 10">IHI B618</strain>
    </source>
</reference>
<organism evidence="9 10">
    <name type="scientific">Candolleomyces aberdarensis</name>
    <dbReference type="NCBI Taxonomy" id="2316362"/>
    <lineage>
        <taxon>Eukaryota</taxon>
        <taxon>Fungi</taxon>
        <taxon>Dikarya</taxon>
        <taxon>Basidiomycota</taxon>
        <taxon>Agaricomycotina</taxon>
        <taxon>Agaricomycetes</taxon>
        <taxon>Agaricomycetidae</taxon>
        <taxon>Agaricales</taxon>
        <taxon>Agaricineae</taxon>
        <taxon>Psathyrellaceae</taxon>
        <taxon>Candolleomyces</taxon>
    </lineage>
</organism>
<dbReference type="OrthoDB" id="18896at2759"/>
<dbReference type="EMBL" id="SDEE01000871">
    <property type="protein sequence ID" value="RXW13611.1"/>
    <property type="molecule type" value="Genomic_DNA"/>
</dbReference>
<gene>
    <name evidence="9" type="ORF">EST38_g12239</name>
</gene>
<comment type="caution">
    <text evidence="9">The sequence shown here is derived from an EMBL/GenBank/DDBJ whole genome shotgun (WGS) entry which is preliminary data.</text>
</comment>
<dbReference type="GO" id="GO:0005737">
    <property type="term" value="C:cytoplasm"/>
    <property type="evidence" value="ECO:0007669"/>
    <property type="project" value="UniProtKB-SubCell"/>
</dbReference>
<dbReference type="InterPro" id="IPR043161">
    <property type="entry name" value="DOCK_C_lobe_A"/>
</dbReference>
<dbReference type="Pfam" id="PF20421">
    <property type="entry name" value="DHR-2_Lobe_C"/>
    <property type="match status" value="1"/>
</dbReference>
<evidence type="ECO:0000259" key="8">
    <source>
        <dbReference type="PROSITE" id="PS51651"/>
    </source>
</evidence>
<dbReference type="Gene3D" id="1.20.1270.350">
    <property type="entry name" value="Dedicator of cytokinesis N-terminal subdomain"/>
    <property type="match status" value="1"/>
</dbReference>
<feature type="domain" description="C2 DOCK-type" evidence="7">
    <location>
        <begin position="699"/>
        <end position="900"/>
    </location>
</feature>
<dbReference type="Pfam" id="PF14429">
    <property type="entry name" value="DOCK-C2"/>
    <property type="match status" value="1"/>
</dbReference>
<dbReference type="Pfam" id="PF23554">
    <property type="entry name" value="TPR_DOCK"/>
    <property type="match status" value="2"/>
</dbReference>
<accession>A0A4Q2D559</accession>
<dbReference type="Pfam" id="PF06920">
    <property type="entry name" value="DHR-2_Lobe_A"/>
    <property type="match status" value="1"/>
</dbReference>
<dbReference type="Proteomes" id="UP000290288">
    <property type="component" value="Unassembled WGS sequence"/>
</dbReference>
<evidence type="ECO:0000256" key="5">
    <source>
        <dbReference type="PROSITE-ProRule" id="PRU00983"/>
    </source>
</evidence>
<protein>
    <recommendedName>
        <fullName evidence="11">Cytoplasmic protein</fullName>
    </recommendedName>
</protein>
<dbReference type="CDD" id="cd11684">
    <property type="entry name" value="DHR2_DOCK"/>
    <property type="match status" value="1"/>
</dbReference>
<dbReference type="PANTHER" id="PTHR45653:SF10">
    <property type="entry name" value="MYOBLAST CITY, ISOFORM B"/>
    <property type="match status" value="1"/>
</dbReference>
<keyword evidence="10" id="KW-1185">Reference proteome</keyword>
<dbReference type="GO" id="GO:0005085">
    <property type="term" value="F:guanyl-nucleotide exchange factor activity"/>
    <property type="evidence" value="ECO:0007669"/>
    <property type="project" value="UniProtKB-KW"/>
</dbReference>
<evidence type="ECO:0000256" key="1">
    <source>
        <dbReference type="ARBA" id="ARBA00004496"/>
    </source>
</evidence>
<evidence type="ECO:0000259" key="7">
    <source>
        <dbReference type="PROSITE" id="PS51650"/>
    </source>
</evidence>
<sequence length="2194" mass="246970">MWEPLPLIVYGYAVHPLSPSRRETKFSARNRLSTVTEASADEHGLTNVVTLEVGDEVYAFEKYTPSNREDVEGIWYRGYVVCTTRRPPVTWSLASDGSLPRPPVESEEPQQVFIGIFPASHIYVRDELPDAEGRLPELARSLNGGSTSSSYAGSYNSYGRNSPADLYAAWNRDKASMGMDTLKEEEEEDFHGGRTSFRLGPPPEQAHSSRAGPRVYSTSIRSSSPTESQALKLAPPRPSLKSGDDTASGSQQPIIDEISSALREWHNLMFQYLARRDYQLFHHVKEQIEALHLGRRQLLANTLSAEETVNMRRDCVTKLVVGNLVQGLDVIVRHPTWGGLVTVDLEGGTDRSWISAVRMYAMQASLAYLDISQEDIKLRKFRHSIDHTPNGLPTPAHSAFPNVIPHRKTRSQATIGPSESSKSTTTPFYHVFLDLSAFYASLCSPGETAELYFSLWAKPKSQFLTEEFCAILNHNGVLARDPTSRIRTLFTDLSAADVQEPIYLVCRIIRNGALKIGSDVSSGIPSNGRRGSESISRSESFSPVTTDAYWAESVSPVSAPGGSRPFGSEGQFRRPFGCAVIQLKELAKLLADDVNSTSLREYSVPIYVPTNETSFSTIHQSIIHGTTKEYEKSSRYVSIATFCLFVLNRLGSAENLTVSFKCFRGNLKTILRENTTLLQDIPHTLRLGFVDVVFPGETRNELYIKLWCGEFPVSHSGSGRLSVANFARAQIGPGGNNVQITVEVRDRDGRIVENVISQGSGELPVTQFHSIIFQRCSEPTFGELIKLLLPFEGRPQWHLFFTFRNRSSRSSKGVLDAGDKPYGFAFQPLFTDSNTFLKDGSHTLIIYRADKLNVLTPDTYLGSPFRLLAGQKIDQVSIPSEMQRLAPPLRDTLTIRSSLCSTRFTHNPILLQLFNWEQLGEDILSQIMTQFPFINEMEIVKYLRDIFDSLFGILVSSTNQSGQLDLAVFNALVSVLLIVQDRRFNNFQPVVDVYIESHFHFASAASYIIHSMNRLLSNPTSLEGAKPLRSALKVWDYIFKFIARSRELQKAKELGMGGGATAEHLETKFKRELRTHLSEFTRMMSTTSPASIIGTQTIALQHFTSILPELAKMFNTVDLVSIVTNFANAVTAVKGKIVIWKLIMYLQIVKGFLFDNPQSRPLLVDAVVIWIKPHFGRYDEYSHTYSTDTESVKDAARVSWMESVRLCVTIIAVMLDKLQHQLVNPSVVADRTALTQEQGNVEALLSLLPRLLDSYREIQNPDTLNAIKRTSSPSTMKAPVPVIFPESYPFSLVTEFPEDRLSVPGQPHSEEVMYPSLGETAIVFLALILSAQAKDILSFLEGYCEIEGHDRFVNLLSQFFKLSVSILSNDAFPKTWLNANVLAHKVLVKMMDPVATIMSKEFIPKPGSEDSFDPDLWKETFYMLLKLLSSEHLVIEQFSPQKRRAIWRLAGDLRGEGASILLNLWQSLGWSEGEDEDAIHYGGYQLHLHPLVGQVVNLCLSHHDQLRSNAVNILYTMVVAQFYQDGHFDKIEHEVVTRLDTMFMSDSKTDDISKAFFMGQLRSLFDNADVDEQLRERVGIFLDSVDQFLELLLSVRALPEGEEYADDRVIATLRLMNFIRRIGRDEIYIKYVHQLVNMHLQSQNYVEAALTLKLHADLHEWDLNTFVPPMRDLGLPQQSHFHRKETLCLLILDYLGKGKAWENAVDICRELAYQHSEMTFNYARLSEILRHQATLLEHIITEQRYYPDYYRVMFYGNFPQAIRERNGFIYRGYDWEKYGAFCERMLNKHPGAQLYKGVGEPPVDIRFGSDRYIQCTAVTPEPNRELPIFTNPDVPLAVRTYYEHCSVRQVRKTVKDQDETWIEKTYFTTEEAFPTVLRRSEVVRIEIDELSPLQNALHEVESKTRELTTLHTKYNALAKTTQIVSTDALSMSLNSAVDAPLNTGIASYRTVFFNPEYIQTHPERAESVEKLRLAIDEQVRVIDSCLRLHGLLCSRDFIPFHETLRKFFRKNFREEIRRLAVDDGTDFLVSPIARSNDAYPTGYEGSLARSQSSSSTARAPFMIPPLQLGRPVLTPPLESPSSPSYLHTATPAKQTPLQRHLAHLAKHGINAVASAPGEIPASDSVSTESPHNSIVNVVGGTSANHQKNGSIHPSATSTAGSYMGSIGSFGSLRGRFSRFGSLNFGRRNNNQSSS</sequence>
<dbReference type="InterPro" id="IPR027357">
    <property type="entry name" value="DOCKER_dom"/>
</dbReference>
<evidence type="ECO:0000256" key="2">
    <source>
        <dbReference type="ARBA" id="ARBA00022490"/>
    </source>
</evidence>
<keyword evidence="2" id="KW-0963">Cytoplasm</keyword>
<dbReference type="GO" id="GO:0031267">
    <property type="term" value="F:small GTPase binding"/>
    <property type="evidence" value="ECO:0007669"/>
    <property type="project" value="TreeGrafter"/>
</dbReference>
<dbReference type="PROSITE" id="PS51650">
    <property type="entry name" value="C2_DOCK"/>
    <property type="match status" value="1"/>
</dbReference>
<evidence type="ECO:0000256" key="4">
    <source>
        <dbReference type="ARBA" id="ARBA00022658"/>
    </source>
</evidence>
<name>A0A4Q2D559_9AGAR</name>
<feature type="domain" description="DOCKER" evidence="8">
    <location>
        <begin position="1619"/>
        <end position="2024"/>
    </location>
</feature>
<keyword evidence="4" id="KW-0344">Guanine-nucleotide releasing factor</keyword>
<evidence type="ECO:0000313" key="10">
    <source>
        <dbReference type="Proteomes" id="UP000290288"/>
    </source>
</evidence>
<dbReference type="PANTHER" id="PTHR45653">
    <property type="entry name" value="DEDICATOR OF CYTOKINESIS"/>
    <property type="match status" value="1"/>
</dbReference>
<dbReference type="InterPro" id="IPR026791">
    <property type="entry name" value="DOCK"/>
</dbReference>
<comment type="similarity">
    <text evidence="5">Belongs to the DOCK family.</text>
</comment>
<dbReference type="Gene3D" id="2.60.40.150">
    <property type="entry name" value="C2 domain"/>
    <property type="match status" value="1"/>
</dbReference>
<dbReference type="Gene3D" id="1.20.58.740">
    <property type="match status" value="1"/>
</dbReference>